<dbReference type="EMBL" id="MU005784">
    <property type="protein sequence ID" value="KAF2703860.1"/>
    <property type="molecule type" value="Genomic_DNA"/>
</dbReference>
<proteinExistence type="predicted"/>
<dbReference type="Proteomes" id="UP000799428">
    <property type="component" value="Unassembled WGS sequence"/>
</dbReference>
<evidence type="ECO:0000256" key="1">
    <source>
        <dbReference type="SAM" id="MobiDB-lite"/>
    </source>
</evidence>
<feature type="region of interest" description="Disordered" evidence="1">
    <location>
        <begin position="195"/>
        <end position="217"/>
    </location>
</feature>
<name>A0A6G1JTN5_9PLEO</name>
<sequence length="217" mass="23848">MIRTSSRILARRSQAVQKATVCERAHRSPKSDEVNNNEAMVVQAVRSINAIPDFSTMIYSTTGDISTFVPGNTYTTMLTTTTTIVESTASSSTKTIEANHQPWPFTLPSPFRPAAGTTYYEKYRNVHDKVVVPATFIQRVLYGNIDPDSRATSPAWQLQPGNVLYSILHGVQDPEDTGENATTEATNVQALTREHAKPTETLITKEGDGLESCPRGE</sequence>
<keyword evidence="3" id="KW-1185">Reference proteome</keyword>
<dbReference type="AlphaFoldDB" id="A0A6G1JTN5"/>
<evidence type="ECO:0000313" key="3">
    <source>
        <dbReference type="Proteomes" id="UP000799428"/>
    </source>
</evidence>
<gene>
    <name evidence="2" type="ORF">K504DRAFT_462928</name>
</gene>
<accession>A0A6G1JTN5</accession>
<protein>
    <submittedName>
        <fullName evidence="2">Uncharacterized protein</fullName>
    </submittedName>
</protein>
<evidence type="ECO:0000313" key="2">
    <source>
        <dbReference type="EMBL" id="KAF2703860.1"/>
    </source>
</evidence>
<reference evidence="2" key="1">
    <citation type="journal article" date="2020" name="Stud. Mycol.">
        <title>101 Dothideomycetes genomes: a test case for predicting lifestyles and emergence of pathogens.</title>
        <authorList>
            <person name="Haridas S."/>
            <person name="Albert R."/>
            <person name="Binder M."/>
            <person name="Bloem J."/>
            <person name="Labutti K."/>
            <person name="Salamov A."/>
            <person name="Andreopoulos B."/>
            <person name="Baker S."/>
            <person name="Barry K."/>
            <person name="Bills G."/>
            <person name="Bluhm B."/>
            <person name="Cannon C."/>
            <person name="Castanera R."/>
            <person name="Culley D."/>
            <person name="Daum C."/>
            <person name="Ezra D."/>
            <person name="Gonzalez J."/>
            <person name="Henrissat B."/>
            <person name="Kuo A."/>
            <person name="Liang C."/>
            <person name="Lipzen A."/>
            <person name="Lutzoni F."/>
            <person name="Magnuson J."/>
            <person name="Mondo S."/>
            <person name="Nolan M."/>
            <person name="Ohm R."/>
            <person name="Pangilinan J."/>
            <person name="Park H.-J."/>
            <person name="Ramirez L."/>
            <person name="Alfaro M."/>
            <person name="Sun H."/>
            <person name="Tritt A."/>
            <person name="Yoshinaga Y."/>
            <person name="Zwiers L.-H."/>
            <person name="Turgeon B."/>
            <person name="Goodwin S."/>
            <person name="Spatafora J."/>
            <person name="Crous P."/>
            <person name="Grigoriev I."/>
        </authorList>
    </citation>
    <scope>NUCLEOTIDE SEQUENCE</scope>
    <source>
        <strain evidence="2">CBS 279.74</strain>
    </source>
</reference>
<organism evidence="2 3">
    <name type="scientific">Pleomassaria siparia CBS 279.74</name>
    <dbReference type="NCBI Taxonomy" id="1314801"/>
    <lineage>
        <taxon>Eukaryota</taxon>
        <taxon>Fungi</taxon>
        <taxon>Dikarya</taxon>
        <taxon>Ascomycota</taxon>
        <taxon>Pezizomycotina</taxon>
        <taxon>Dothideomycetes</taxon>
        <taxon>Pleosporomycetidae</taxon>
        <taxon>Pleosporales</taxon>
        <taxon>Pleomassariaceae</taxon>
        <taxon>Pleomassaria</taxon>
    </lineage>
</organism>